<keyword evidence="3" id="KW-1185">Reference proteome</keyword>
<gene>
    <name evidence="2" type="ORF">LAZ67_16000370</name>
</gene>
<protein>
    <submittedName>
        <fullName evidence="2">Uncharacterized protein</fullName>
    </submittedName>
</protein>
<feature type="compositionally biased region" description="Basic and acidic residues" evidence="1">
    <location>
        <begin position="1"/>
        <end position="15"/>
    </location>
</feature>
<feature type="region of interest" description="Disordered" evidence="1">
    <location>
        <begin position="1"/>
        <end position="25"/>
    </location>
</feature>
<dbReference type="EMBL" id="CP092878">
    <property type="protein sequence ID" value="UYV78175.1"/>
    <property type="molecule type" value="Genomic_DNA"/>
</dbReference>
<evidence type="ECO:0000256" key="1">
    <source>
        <dbReference type="SAM" id="MobiDB-lite"/>
    </source>
</evidence>
<proteinExistence type="predicted"/>
<dbReference type="Proteomes" id="UP001235939">
    <property type="component" value="Chromosome 16"/>
</dbReference>
<name>A0ABY6LAJ3_9ARAC</name>
<accession>A0ABY6LAJ3</accession>
<organism evidence="2 3">
    <name type="scientific">Cordylochernes scorpioides</name>
    <dbReference type="NCBI Taxonomy" id="51811"/>
    <lineage>
        <taxon>Eukaryota</taxon>
        <taxon>Metazoa</taxon>
        <taxon>Ecdysozoa</taxon>
        <taxon>Arthropoda</taxon>
        <taxon>Chelicerata</taxon>
        <taxon>Arachnida</taxon>
        <taxon>Pseudoscorpiones</taxon>
        <taxon>Cheliferoidea</taxon>
        <taxon>Chernetidae</taxon>
        <taxon>Cordylochernes</taxon>
    </lineage>
</organism>
<sequence>MDKQLRRNIGHEPHSGRPPTAVTHNKIELRRSKNYVSAVRESVGIGSAAINTILNDHLKYRKLVSRWVTHSLTEGQKLGRIK</sequence>
<evidence type="ECO:0000313" key="2">
    <source>
        <dbReference type="EMBL" id="UYV78175.1"/>
    </source>
</evidence>
<reference evidence="2 3" key="1">
    <citation type="submission" date="2022-01" db="EMBL/GenBank/DDBJ databases">
        <title>A chromosomal length assembly of Cordylochernes scorpioides.</title>
        <authorList>
            <person name="Zeh D."/>
            <person name="Zeh J."/>
        </authorList>
    </citation>
    <scope>NUCLEOTIDE SEQUENCE [LARGE SCALE GENOMIC DNA]</scope>
    <source>
        <strain evidence="2">IN4F17</strain>
        <tissue evidence="2">Whole Body</tissue>
    </source>
</reference>
<evidence type="ECO:0000313" key="3">
    <source>
        <dbReference type="Proteomes" id="UP001235939"/>
    </source>
</evidence>